<evidence type="ECO:0000256" key="1">
    <source>
        <dbReference type="SAM" id="MobiDB-lite"/>
    </source>
</evidence>
<dbReference type="Proteomes" id="UP000485058">
    <property type="component" value="Unassembled WGS sequence"/>
</dbReference>
<keyword evidence="3" id="KW-1185">Reference proteome</keyword>
<accession>A0A6A0ANA3</accession>
<name>A0A6A0ANA3_HAELA</name>
<reference evidence="2 3" key="1">
    <citation type="submission" date="2020-02" db="EMBL/GenBank/DDBJ databases">
        <title>Draft genome sequence of Haematococcus lacustris strain NIES-144.</title>
        <authorList>
            <person name="Morimoto D."/>
            <person name="Nakagawa S."/>
            <person name="Yoshida T."/>
            <person name="Sawayama S."/>
        </authorList>
    </citation>
    <scope>NUCLEOTIDE SEQUENCE [LARGE SCALE GENOMIC DNA]</scope>
    <source>
        <strain evidence="2 3">NIES-144</strain>
    </source>
</reference>
<feature type="region of interest" description="Disordered" evidence="1">
    <location>
        <begin position="31"/>
        <end position="91"/>
    </location>
</feature>
<proteinExistence type="predicted"/>
<gene>
    <name evidence="2" type="ORF">HaLaN_32588</name>
</gene>
<dbReference type="AlphaFoldDB" id="A0A6A0ANA3"/>
<sequence>MQEGPEAELPAYDENEAWEAWSMGTYTTDVEAEEGVEEHNEHHSQQQQPMEEDEEGVAPQSDIARDAAEFEETLRKHAEAQAKAEAKDAGE</sequence>
<feature type="compositionally biased region" description="Basic and acidic residues" evidence="1">
    <location>
        <begin position="63"/>
        <end position="91"/>
    </location>
</feature>
<protein>
    <submittedName>
        <fullName evidence="2">Uncharacterized protein</fullName>
    </submittedName>
</protein>
<evidence type="ECO:0000313" key="2">
    <source>
        <dbReference type="EMBL" id="GFH33247.1"/>
    </source>
</evidence>
<organism evidence="2 3">
    <name type="scientific">Haematococcus lacustris</name>
    <name type="common">Green alga</name>
    <name type="synonym">Haematococcus pluvialis</name>
    <dbReference type="NCBI Taxonomy" id="44745"/>
    <lineage>
        <taxon>Eukaryota</taxon>
        <taxon>Viridiplantae</taxon>
        <taxon>Chlorophyta</taxon>
        <taxon>core chlorophytes</taxon>
        <taxon>Chlorophyceae</taxon>
        <taxon>CS clade</taxon>
        <taxon>Chlamydomonadales</taxon>
        <taxon>Haematococcaceae</taxon>
        <taxon>Haematococcus</taxon>
    </lineage>
</organism>
<evidence type="ECO:0000313" key="3">
    <source>
        <dbReference type="Proteomes" id="UP000485058"/>
    </source>
</evidence>
<dbReference type="EMBL" id="BLLF01008084">
    <property type="protein sequence ID" value="GFH33247.1"/>
    <property type="molecule type" value="Genomic_DNA"/>
</dbReference>
<comment type="caution">
    <text evidence="2">The sequence shown here is derived from an EMBL/GenBank/DDBJ whole genome shotgun (WGS) entry which is preliminary data.</text>
</comment>